<dbReference type="AlphaFoldDB" id="A0A6B0UTP5"/>
<name>A0A6B0UTP5_IXORI</name>
<sequence>MLSRRFVVSFCWVGLLYFAEEASTATNGCPKVSPGSFSGWNKTTRPHRPPFRLGLFCEMRNISKESEEKCIGHELRKAPECSLCCACMNNAGRIVSNRTALPSSFCKSSGKSKHRSRLDPQGLPTPNVPSSTSESRSTRQK</sequence>
<feature type="signal peptide" evidence="2">
    <location>
        <begin position="1"/>
        <end position="24"/>
    </location>
</feature>
<evidence type="ECO:0000313" key="3">
    <source>
        <dbReference type="EMBL" id="MXU93035.1"/>
    </source>
</evidence>
<feature type="chain" id="PRO_5025344666" evidence="2">
    <location>
        <begin position="25"/>
        <end position="141"/>
    </location>
</feature>
<proteinExistence type="predicted"/>
<evidence type="ECO:0000256" key="2">
    <source>
        <dbReference type="SAM" id="SignalP"/>
    </source>
</evidence>
<organism evidence="3">
    <name type="scientific">Ixodes ricinus</name>
    <name type="common">Common tick</name>
    <name type="synonym">Acarus ricinus</name>
    <dbReference type="NCBI Taxonomy" id="34613"/>
    <lineage>
        <taxon>Eukaryota</taxon>
        <taxon>Metazoa</taxon>
        <taxon>Ecdysozoa</taxon>
        <taxon>Arthropoda</taxon>
        <taxon>Chelicerata</taxon>
        <taxon>Arachnida</taxon>
        <taxon>Acari</taxon>
        <taxon>Parasitiformes</taxon>
        <taxon>Ixodida</taxon>
        <taxon>Ixodoidea</taxon>
        <taxon>Ixodidae</taxon>
        <taxon>Ixodinae</taxon>
        <taxon>Ixodes</taxon>
    </lineage>
</organism>
<dbReference type="EMBL" id="GIFC01010952">
    <property type="protein sequence ID" value="MXU93035.1"/>
    <property type="molecule type" value="Transcribed_RNA"/>
</dbReference>
<protein>
    <submittedName>
        <fullName evidence="3">Putative salivary secreted protein</fullName>
    </submittedName>
</protein>
<reference evidence="3" key="1">
    <citation type="submission" date="2019-12" db="EMBL/GenBank/DDBJ databases">
        <title>An insight into the sialome of adult female Ixodes ricinus ticks feeding for 6 days.</title>
        <authorList>
            <person name="Perner J."/>
            <person name="Ribeiro J.M.C."/>
        </authorList>
    </citation>
    <scope>NUCLEOTIDE SEQUENCE</scope>
    <source>
        <strain evidence="3">Semi-engorged</strain>
        <tissue evidence="3">Salivary glands</tissue>
    </source>
</reference>
<evidence type="ECO:0000256" key="1">
    <source>
        <dbReference type="SAM" id="MobiDB-lite"/>
    </source>
</evidence>
<keyword evidence="2" id="KW-0732">Signal</keyword>
<feature type="region of interest" description="Disordered" evidence="1">
    <location>
        <begin position="104"/>
        <end position="141"/>
    </location>
</feature>
<accession>A0A6B0UTP5</accession>